<dbReference type="PANTHER" id="PTHR30332">
    <property type="entry name" value="PROBABLE GENERAL SECRETION PATHWAY PROTEIN D"/>
    <property type="match status" value="1"/>
</dbReference>
<name>A0A7W8DIT6_9BACT</name>
<dbReference type="Proteomes" id="UP000590740">
    <property type="component" value="Unassembled WGS sequence"/>
</dbReference>
<keyword evidence="2 7" id="KW-0732">Signal</keyword>
<evidence type="ECO:0000256" key="3">
    <source>
        <dbReference type="ARBA" id="ARBA00023136"/>
    </source>
</evidence>
<dbReference type="GO" id="GO:0016020">
    <property type="term" value="C:membrane"/>
    <property type="evidence" value="ECO:0007669"/>
    <property type="project" value="UniProtKB-SubCell"/>
</dbReference>
<comment type="subcellular location">
    <subcellularLocation>
        <location evidence="1">Membrane</location>
    </subcellularLocation>
</comment>
<evidence type="ECO:0000313" key="10">
    <source>
        <dbReference type="Proteomes" id="UP000590740"/>
    </source>
</evidence>
<keyword evidence="3" id="KW-0472">Membrane</keyword>
<feature type="coiled-coil region" evidence="5">
    <location>
        <begin position="619"/>
        <end position="674"/>
    </location>
</feature>
<dbReference type="PRINTS" id="PR00811">
    <property type="entry name" value="BCTERIALGSPD"/>
</dbReference>
<dbReference type="GO" id="GO:0015627">
    <property type="term" value="C:type II protein secretion system complex"/>
    <property type="evidence" value="ECO:0007669"/>
    <property type="project" value="TreeGrafter"/>
</dbReference>
<dbReference type="InterPro" id="IPR004846">
    <property type="entry name" value="T2SS/T3SS_dom"/>
</dbReference>
<gene>
    <name evidence="9" type="ORF">HNQ65_000700</name>
</gene>
<evidence type="ECO:0000313" key="9">
    <source>
        <dbReference type="EMBL" id="MBB5031146.1"/>
    </source>
</evidence>
<evidence type="ECO:0000256" key="6">
    <source>
        <dbReference type="SAM" id="MobiDB-lite"/>
    </source>
</evidence>
<evidence type="ECO:0000256" key="7">
    <source>
        <dbReference type="SAM" id="SignalP"/>
    </source>
</evidence>
<organism evidence="9 10">
    <name type="scientific">Prosthecobacter vanneervenii</name>
    <dbReference type="NCBI Taxonomy" id="48466"/>
    <lineage>
        <taxon>Bacteria</taxon>
        <taxon>Pseudomonadati</taxon>
        <taxon>Verrucomicrobiota</taxon>
        <taxon>Verrucomicrobiia</taxon>
        <taxon>Verrucomicrobiales</taxon>
        <taxon>Verrucomicrobiaceae</taxon>
        <taxon>Prosthecobacter</taxon>
    </lineage>
</organism>
<proteinExistence type="inferred from homology"/>
<keyword evidence="10" id="KW-1185">Reference proteome</keyword>
<evidence type="ECO:0000256" key="5">
    <source>
        <dbReference type="SAM" id="Coils"/>
    </source>
</evidence>
<evidence type="ECO:0000256" key="4">
    <source>
        <dbReference type="RuleBase" id="RU004003"/>
    </source>
</evidence>
<reference evidence="9 10" key="1">
    <citation type="submission" date="2020-08" db="EMBL/GenBank/DDBJ databases">
        <title>Genomic Encyclopedia of Type Strains, Phase IV (KMG-IV): sequencing the most valuable type-strain genomes for metagenomic binning, comparative biology and taxonomic classification.</title>
        <authorList>
            <person name="Goeker M."/>
        </authorList>
    </citation>
    <scope>NUCLEOTIDE SEQUENCE [LARGE SCALE GENOMIC DNA]</scope>
    <source>
        <strain evidence="9 10">DSM 12252</strain>
    </source>
</reference>
<dbReference type="EMBL" id="JACHIG010000001">
    <property type="protein sequence ID" value="MBB5031146.1"/>
    <property type="molecule type" value="Genomic_DNA"/>
</dbReference>
<accession>A0A7W8DIT6</accession>
<protein>
    <submittedName>
        <fullName evidence="9">Type II secretory pathway component GspD/PulD (Secretin)</fullName>
    </submittedName>
</protein>
<comment type="similarity">
    <text evidence="4">Belongs to the bacterial secretin family.</text>
</comment>
<feature type="domain" description="Type II/III secretion system secretin-like" evidence="8">
    <location>
        <begin position="387"/>
        <end position="555"/>
    </location>
</feature>
<feature type="chain" id="PRO_5031379836" evidence="7">
    <location>
        <begin position="23"/>
        <end position="681"/>
    </location>
</feature>
<dbReference type="InterPro" id="IPR050810">
    <property type="entry name" value="Bact_Secretion_Sys_Channel"/>
</dbReference>
<dbReference type="PANTHER" id="PTHR30332:SF24">
    <property type="entry name" value="SECRETIN GSPD-RELATED"/>
    <property type="match status" value="1"/>
</dbReference>
<dbReference type="Pfam" id="PF00263">
    <property type="entry name" value="Secretin"/>
    <property type="match status" value="1"/>
</dbReference>
<dbReference type="AlphaFoldDB" id="A0A7W8DIT6"/>
<comment type="caution">
    <text evidence="9">The sequence shown here is derived from an EMBL/GenBank/DDBJ whole genome shotgun (WGS) entry which is preliminary data.</text>
</comment>
<sequence>MRQFHALFQLKLLLCLALAAFAGSSLRAQFNSNAAQLLSPEYEAEAGKLRIAAPQQYDFSKAMLSDVLRFLATDAGISFFSLPDDSAEGSKLITFSIKASPFQVLETLCKANGLAIIPDHGIWYIRPADDRELIGKSYEIKNNAVEMVERVSSSGTTSMRTGAISSAATGMDLQGTSQAFEVKRSEVVNDIRALLGLGPEEAEGAAAMGGGGAGIPGIAAGAGGAGMGGGALDEARAMNSNELSSVRKPKVIWKSDSNTLYIVATRLQHMWVEGFLSAADKPQSLIAIEVKFIETSRDPSREFGMDWSSTLGSGGTFRQVTESNTTVDTTTGLPTTTIKYNNTPTTGGYATSVQSLLEVFNVNQMAHNSFPMTSILSAQDVNLKLRALMQDQETNTTSYPRMVTLSNREVAIRAVVNQPVLDASSTASSGSTGATTTTKVAYLPIGTVLNILPKRMQSDKVLLNMAVTVSSIIGSQVISGNPYPVASSRVYNAPVEIESGYTVAVGGLDEATEKEAQTGVPFLSKIPGLKWLFDYKSRSKNHKSLMLFITPTIIDARNGGLPAEPQSVVPRRPGLASKPRVDSSTGTLVGGSRALPDAVAYLSRECEILGNTVKESRITPELTQKLKELKIAVERINAQCENLKLSEPQQFGMIDQQQQSLKTILERLASFQRTLFTKKYL</sequence>
<evidence type="ECO:0000256" key="1">
    <source>
        <dbReference type="ARBA" id="ARBA00004370"/>
    </source>
</evidence>
<dbReference type="RefSeq" id="WP_184338085.1">
    <property type="nucleotide sequence ID" value="NZ_JACHIG010000001.1"/>
</dbReference>
<keyword evidence="5" id="KW-0175">Coiled coil</keyword>
<dbReference type="GO" id="GO:0009306">
    <property type="term" value="P:protein secretion"/>
    <property type="evidence" value="ECO:0007669"/>
    <property type="project" value="InterPro"/>
</dbReference>
<feature type="signal peptide" evidence="7">
    <location>
        <begin position="1"/>
        <end position="22"/>
    </location>
</feature>
<evidence type="ECO:0000259" key="8">
    <source>
        <dbReference type="Pfam" id="PF00263"/>
    </source>
</evidence>
<feature type="region of interest" description="Disordered" evidence="6">
    <location>
        <begin position="564"/>
        <end position="587"/>
    </location>
</feature>
<evidence type="ECO:0000256" key="2">
    <source>
        <dbReference type="ARBA" id="ARBA00022729"/>
    </source>
</evidence>
<dbReference type="InterPro" id="IPR001775">
    <property type="entry name" value="GspD/PilQ"/>
</dbReference>